<reference evidence="8 9" key="1">
    <citation type="journal article" date="2013" name="PLoS ONE">
        <title>Genomic analysis of Melioribacter roseus, facultatively anaerobic organotrophic bacterium representing a novel deep lineage within Bacteriodetes/Chlorobi group.</title>
        <authorList>
            <person name="Kadnikov V.V."/>
            <person name="Mardanov A.V."/>
            <person name="Podosokorskaya O.A."/>
            <person name="Gavrilov S.N."/>
            <person name="Kublanov I.V."/>
            <person name="Beletsky A.V."/>
            <person name="Bonch-Osmolovskaya E.A."/>
            <person name="Ravin N.V."/>
        </authorList>
    </citation>
    <scope>NUCLEOTIDE SEQUENCE [LARGE SCALE GENOMIC DNA]</scope>
    <source>
        <strain evidence="9">JCM 17771 / P3M-2</strain>
    </source>
</reference>
<evidence type="ECO:0000256" key="1">
    <source>
        <dbReference type="ARBA" id="ARBA00022490"/>
    </source>
</evidence>
<dbReference type="GO" id="GO:0042274">
    <property type="term" value="P:ribosomal small subunit biogenesis"/>
    <property type="evidence" value="ECO:0007669"/>
    <property type="project" value="UniProtKB-UniRule"/>
</dbReference>
<evidence type="ECO:0000256" key="5">
    <source>
        <dbReference type="HAMAP-Rule" id="MF_00014"/>
    </source>
</evidence>
<dbReference type="eggNOG" id="COG0806">
    <property type="taxonomic scope" value="Bacteria"/>
</dbReference>
<evidence type="ECO:0000256" key="2">
    <source>
        <dbReference type="ARBA" id="ARBA00022517"/>
    </source>
</evidence>
<dbReference type="GO" id="GO:0005737">
    <property type="term" value="C:cytoplasm"/>
    <property type="evidence" value="ECO:0007669"/>
    <property type="project" value="UniProtKB-SubCell"/>
</dbReference>
<organism evidence="8 9">
    <name type="scientific">Melioribacter roseus (strain DSM 23840 / JCM 17771 / VKM B-2668 / P3M-2)</name>
    <dbReference type="NCBI Taxonomy" id="1191523"/>
    <lineage>
        <taxon>Bacteria</taxon>
        <taxon>Pseudomonadati</taxon>
        <taxon>Ignavibacteriota</taxon>
        <taxon>Ignavibacteria</taxon>
        <taxon>Ignavibacteriales</taxon>
        <taxon>Melioribacteraceae</taxon>
        <taxon>Melioribacter</taxon>
    </lineage>
</organism>
<protein>
    <recommendedName>
        <fullName evidence="5">Ribosome maturation factor RimM</fullName>
    </recommendedName>
</protein>
<dbReference type="InterPro" id="IPR011033">
    <property type="entry name" value="PRC_barrel-like_sf"/>
</dbReference>
<evidence type="ECO:0000259" key="6">
    <source>
        <dbReference type="Pfam" id="PF01782"/>
    </source>
</evidence>
<name>I7A0M3_MELRP</name>
<dbReference type="InterPro" id="IPR056792">
    <property type="entry name" value="PRC_RimM"/>
</dbReference>
<dbReference type="PANTHER" id="PTHR33692:SF1">
    <property type="entry name" value="RIBOSOME MATURATION FACTOR RIMM"/>
    <property type="match status" value="1"/>
</dbReference>
<dbReference type="Gene3D" id="2.30.30.240">
    <property type="entry name" value="PRC-barrel domain"/>
    <property type="match status" value="1"/>
</dbReference>
<dbReference type="SUPFAM" id="SSF50346">
    <property type="entry name" value="PRC-barrel domain"/>
    <property type="match status" value="1"/>
</dbReference>
<dbReference type="STRING" id="1191523.MROS_0267"/>
<proteinExistence type="inferred from homology"/>
<dbReference type="HAMAP" id="MF_00014">
    <property type="entry name" value="Ribosome_mat_RimM"/>
    <property type="match status" value="1"/>
</dbReference>
<dbReference type="Gene3D" id="2.40.30.60">
    <property type="entry name" value="RimM"/>
    <property type="match status" value="1"/>
</dbReference>
<comment type="domain">
    <text evidence="5">The PRC barrel domain binds ribosomal protein uS19.</text>
</comment>
<accession>I7A0M3</accession>
<feature type="domain" description="RimM N-terminal" evidence="6">
    <location>
        <begin position="12"/>
        <end position="82"/>
    </location>
</feature>
<keyword evidence="4 5" id="KW-0143">Chaperone</keyword>
<evidence type="ECO:0000256" key="3">
    <source>
        <dbReference type="ARBA" id="ARBA00022552"/>
    </source>
</evidence>
<comment type="function">
    <text evidence="5">An accessory protein needed during the final step in the assembly of 30S ribosomal subunit, possibly for assembly of the head region. Essential for efficient processing of 16S rRNA. May be needed both before and after RbfA during the maturation of 16S rRNA. It has affinity for free ribosomal 30S subunits but not for 70S ribosomes.</text>
</comment>
<dbReference type="Proteomes" id="UP000009011">
    <property type="component" value="Chromosome"/>
</dbReference>
<dbReference type="InterPro" id="IPR036976">
    <property type="entry name" value="RimM_N_sf"/>
</dbReference>
<dbReference type="GO" id="GO:0005840">
    <property type="term" value="C:ribosome"/>
    <property type="evidence" value="ECO:0007669"/>
    <property type="project" value="InterPro"/>
</dbReference>
<dbReference type="InterPro" id="IPR002676">
    <property type="entry name" value="RimM_N"/>
</dbReference>
<comment type="subunit">
    <text evidence="5">Binds ribosomal protein uS19.</text>
</comment>
<gene>
    <name evidence="5" type="primary">rimM</name>
    <name evidence="8" type="ordered locus">MROS_0267</name>
</gene>
<evidence type="ECO:0000256" key="4">
    <source>
        <dbReference type="ARBA" id="ARBA00023186"/>
    </source>
</evidence>
<keyword evidence="3 5" id="KW-0698">rRNA processing</keyword>
<keyword evidence="9" id="KW-1185">Reference proteome</keyword>
<evidence type="ECO:0000259" key="7">
    <source>
        <dbReference type="Pfam" id="PF24986"/>
    </source>
</evidence>
<evidence type="ECO:0000313" key="8">
    <source>
        <dbReference type="EMBL" id="AFN73511.1"/>
    </source>
</evidence>
<dbReference type="HOGENOM" id="CLU_077636_3_2_10"/>
<dbReference type="PANTHER" id="PTHR33692">
    <property type="entry name" value="RIBOSOME MATURATION FACTOR RIMM"/>
    <property type="match status" value="1"/>
</dbReference>
<sequence>MIAVVKSVADEQGFFAVDSYSDFIERFFDLDYVYAEFFGNVKRFDVEDCVVEDDRVLLKLKGFDTAEDAALFIGKSLYVDEENKVELDDFTFFIHDLIGSKVYRAGLFVGVIEDVWVLKSNDVYVIKDSAGKEILLPALKDYIKKFDAVNKRLDLTDDSDLLYDNED</sequence>
<dbReference type="SUPFAM" id="SSF50447">
    <property type="entry name" value="Translation proteins"/>
    <property type="match status" value="1"/>
</dbReference>
<keyword evidence="2 5" id="KW-0690">Ribosome biogenesis</keyword>
<dbReference type="GO" id="GO:0006364">
    <property type="term" value="P:rRNA processing"/>
    <property type="evidence" value="ECO:0007669"/>
    <property type="project" value="UniProtKB-UniRule"/>
</dbReference>
<feature type="domain" description="Ribosome maturation factor RimM PRC barrel" evidence="7">
    <location>
        <begin position="95"/>
        <end position="159"/>
    </location>
</feature>
<dbReference type="Pfam" id="PF24986">
    <property type="entry name" value="PRC_RimM"/>
    <property type="match status" value="1"/>
</dbReference>
<dbReference type="GO" id="GO:0043022">
    <property type="term" value="F:ribosome binding"/>
    <property type="evidence" value="ECO:0007669"/>
    <property type="project" value="InterPro"/>
</dbReference>
<dbReference type="AlphaFoldDB" id="I7A0M3"/>
<dbReference type="NCBIfam" id="TIGR02273">
    <property type="entry name" value="16S_RimM"/>
    <property type="match status" value="1"/>
</dbReference>
<dbReference type="InterPro" id="IPR011961">
    <property type="entry name" value="RimM"/>
</dbReference>
<comment type="similarity">
    <text evidence="5">Belongs to the RimM family.</text>
</comment>
<dbReference type="InterPro" id="IPR009000">
    <property type="entry name" value="Transl_B-barrel_sf"/>
</dbReference>
<evidence type="ECO:0000313" key="9">
    <source>
        <dbReference type="Proteomes" id="UP000009011"/>
    </source>
</evidence>
<dbReference type="EMBL" id="CP003557">
    <property type="protein sequence ID" value="AFN73511.1"/>
    <property type="molecule type" value="Genomic_DNA"/>
</dbReference>
<dbReference type="KEGG" id="mro:MROS_0267"/>
<dbReference type="Pfam" id="PF01782">
    <property type="entry name" value="RimM"/>
    <property type="match status" value="1"/>
</dbReference>
<keyword evidence="1 5" id="KW-0963">Cytoplasm</keyword>
<comment type="subcellular location">
    <subcellularLocation>
        <location evidence="5">Cytoplasm</location>
    </subcellularLocation>
</comment>